<dbReference type="AlphaFoldDB" id="A0A498K4F2"/>
<sequence>MKFRLKGARVVIYIHIRDESRIESTSKIIHCIFLQPKNRINPSHISIKIKVNQRRKTYTPCLCMYISLCTCE</sequence>
<accession>A0A498K4F2</accession>
<keyword evidence="2" id="KW-1185">Reference proteome</keyword>
<name>A0A498K4F2_MALDO</name>
<evidence type="ECO:0000313" key="1">
    <source>
        <dbReference type="EMBL" id="RXI01154.1"/>
    </source>
</evidence>
<reference evidence="1 2" key="1">
    <citation type="submission" date="2018-10" db="EMBL/GenBank/DDBJ databases">
        <title>A high-quality apple genome assembly.</title>
        <authorList>
            <person name="Hu J."/>
        </authorList>
    </citation>
    <scope>NUCLEOTIDE SEQUENCE [LARGE SCALE GENOMIC DNA]</scope>
    <source>
        <strain evidence="2">cv. HFTH1</strain>
        <tissue evidence="1">Young leaf</tissue>
    </source>
</reference>
<comment type="caution">
    <text evidence="1">The sequence shown here is derived from an EMBL/GenBank/DDBJ whole genome shotgun (WGS) entry which is preliminary data.</text>
</comment>
<dbReference type="Proteomes" id="UP000290289">
    <property type="component" value="Chromosome 4"/>
</dbReference>
<proteinExistence type="predicted"/>
<evidence type="ECO:0000313" key="2">
    <source>
        <dbReference type="Proteomes" id="UP000290289"/>
    </source>
</evidence>
<gene>
    <name evidence="1" type="ORF">DVH24_001388</name>
</gene>
<organism evidence="1 2">
    <name type="scientific">Malus domestica</name>
    <name type="common">Apple</name>
    <name type="synonym">Pyrus malus</name>
    <dbReference type="NCBI Taxonomy" id="3750"/>
    <lineage>
        <taxon>Eukaryota</taxon>
        <taxon>Viridiplantae</taxon>
        <taxon>Streptophyta</taxon>
        <taxon>Embryophyta</taxon>
        <taxon>Tracheophyta</taxon>
        <taxon>Spermatophyta</taxon>
        <taxon>Magnoliopsida</taxon>
        <taxon>eudicotyledons</taxon>
        <taxon>Gunneridae</taxon>
        <taxon>Pentapetalae</taxon>
        <taxon>rosids</taxon>
        <taxon>fabids</taxon>
        <taxon>Rosales</taxon>
        <taxon>Rosaceae</taxon>
        <taxon>Amygdaloideae</taxon>
        <taxon>Maleae</taxon>
        <taxon>Malus</taxon>
    </lineage>
</organism>
<protein>
    <submittedName>
        <fullName evidence="1">Uncharacterized protein</fullName>
    </submittedName>
</protein>
<dbReference type="EMBL" id="RDQH01000330">
    <property type="protein sequence ID" value="RXI01154.1"/>
    <property type="molecule type" value="Genomic_DNA"/>
</dbReference>